<keyword evidence="4 5" id="KW-0804">Transcription</keyword>
<keyword evidence="2 5" id="KW-0805">Transcription regulation</keyword>
<organism evidence="8 9">
    <name type="scientific">Spiroplasma clarkii</name>
    <dbReference type="NCBI Taxonomy" id="2139"/>
    <lineage>
        <taxon>Bacteria</taxon>
        <taxon>Bacillati</taxon>
        <taxon>Mycoplasmatota</taxon>
        <taxon>Mollicutes</taxon>
        <taxon>Entomoplasmatales</taxon>
        <taxon>Spiroplasmataceae</taxon>
        <taxon>Spiroplasma</taxon>
    </lineage>
</organism>
<dbReference type="InterPro" id="IPR026564">
    <property type="entry name" value="Transcrip_reg_TACO1-like_dom3"/>
</dbReference>
<dbReference type="Pfam" id="PF20772">
    <property type="entry name" value="TACO1_YebC_N"/>
    <property type="match status" value="1"/>
</dbReference>
<dbReference type="InterPro" id="IPR048300">
    <property type="entry name" value="TACO1_YebC-like_2nd/3rd_dom"/>
</dbReference>
<dbReference type="InterPro" id="IPR002876">
    <property type="entry name" value="Transcrip_reg_TACO1-like"/>
</dbReference>
<sequence length="240" mass="26152">MGRAHEVRKQSMAKTAAMKSAIYGRASKEIYMAAKNGSSDPEANLALRSAIDKAKSKQVPTEVIQRAIKKAEGGDAESYSANRYEGYGPGNSMLIVDSLTNNVNRAIAEIRDAFNKNGGKIGQTGAVSHSFQAVSIFAFTGKTVEEILELLMEADVEVSDVVDDEDGVEVIAPFQSFNGVKTALDQAGIKEYKIAQTTMLADSLITIQDLEAKKQFEKLIDRLNELEDVQDVYHNVELEA</sequence>
<dbReference type="Pfam" id="PF01709">
    <property type="entry name" value="Transcrip_reg"/>
    <property type="match status" value="1"/>
</dbReference>
<keyword evidence="3 5" id="KW-0238">DNA-binding</keyword>
<dbReference type="InterPro" id="IPR049083">
    <property type="entry name" value="TACO1_YebC_N"/>
</dbReference>
<evidence type="ECO:0000259" key="6">
    <source>
        <dbReference type="Pfam" id="PF01709"/>
    </source>
</evidence>
<dbReference type="Gene3D" id="1.10.10.200">
    <property type="match status" value="1"/>
</dbReference>
<evidence type="ECO:0000256" key="1">
    <source>
        <dbReference type="ARBA" id="ARBA00008724"/>
    </source>
</evidence>
<evidence type="ECO:0000313" key="9">
    <source>
        <dbReference type="Proteomes" id="UP000231179"/>
    </source>
</evidence>
<dbReference type="EMBL" id="CP024870">
    <property type="protein sequence ID" value="ATX71375.1"/>
    <property type="molecule type" value="Genomic_DNA"/>
</dbReference>
<evidence type="ECO:0000256" key="5">
    <source>
        <dbReference type="HAMAP-Rule" id="MF_00693"/>
    </source>
</evidence>
<reference evidence="8 9" key="1">
    <citation type="submission" date="2017-11" db="EMBL/GenBank/DDBJ databases">
        <title>Complete genome sequence of Spiroplasma clarkii CN-5 (DSM 19994).</title>
        <authorList>
            <person name="Tsai Y.-M."/>
            <person name="Chang A."/>
            <person name="Lo W.-S."/>
            <person name="Kuo C.-H."/>
        </authorList>
    </citation>
    <scope>NUCLEOTIDE SEQUENCE [LARGE SCALE GENOMIC DNA]</scope>
    <source>
        <strain evidence="8 9">CN-5</strain>
    </source>
</reference>
<proteinExistence type="inferred from homology"/>
<evidence type="ECO:0000259" key="7">
    <source>
        <dbReference type="Pfam" id="PF20772"/>
    </source>
</evidence>
<keyword evidence="9" id="KW-1185">Reference proteome</keyword>
<dbReference type="GO" id="GO:0005829">
    <property type="term" value="C:cytosol"/>
    <property type="evidence" value="ECO:0007669"/>
    <property type="project" value="TreeGrafter"/>
</dbReference>
<dbReference type="HAMAP" id="MF_00693">
    <property type="entry name" value="Transcrip_reg_TACO1"/>
    <property type="match status" value="1"/>
</dbReference>
<dbReference type="Proteomes" id="UP000231179">
    <property type="component" value="Chromosome"/>
</dbReference>
<evidence type="ECO:0000256" key="3">
    <source>
        <dbReference type="ARBA" id="ARBA00023125"/>
    </source>
</evidence>
<evidence type="ECO:0000313" key="8">
    <source>
        <dbReference type="EMBL" id="ATX71375.1"/>
    </source>
</evidence>
<evidence type="ECO:0000256" key="4">
    <source>
        <dbReference type="ARBA" id="ARBA00023163"/>
    </source>
</evidence>
<gene>
    <name evidence="8" type="ORF">SCLAR_v1c10750</name>
</gene>
<comment type="subcellular location">
    <subcellularLocation>
        <location evidence="5">Cytoplasm</location>
    </subcellularLocation>
</comment>
<dbReference type="InterPro" id="IPR017856">
    <property type="entry name" value="Integrase-like_N"/>
</dbReference>
<dbReference type="PANTHER" id="PTHR12532">
    <property type="entry name" value="TRANSLATIONAL ACTIVATOR OF CYTOCHROME C OXIDASE 1"/>
    <property type="match status" value="1"/>
</dbReference>
<dbReference type="Gene3D" id="3.30.70.980">
    <property type="match status" value="2"/>
</dbReference>
<name>A0A2K8KI56_9MOLU</name>
<dbReference type="SUPFAM" id="SSF75625">
    <property type="entry name" value="YebC-like"/>
    <property type="match status" value="1"/>
</dbReference>
<keyword evidence="5" id="KW-0963">Cytoplasm</keyword>
<dbReference type="RefSeq" id="WP_100254914.1">
    <property type="nucleotide sequence ID" value="NZ_CP015819.1"/>
</dbReference>
<dbReference type="GO" id="GO:0006355">
    <property type="term" value="P:regulation of DNA-templated transcription"/>
    <property type="evidence" value="ECO:0007669"/>
    <property type="project" value="UniProtKB-UniRule"/>
</dbReference>
<feature type="domain" description="TACO1/YebC-like N-terminal" evidence="7">
    <location>
        <begin position="5"/>
        <end position="73"/>
    </location>
</feature>
<comment type="similarity">
    <text evidence="1 5">Belongs to the TACO1 family.</text>
</comment>
<dbReference type="PANTHER" id="PTHR12532:SF0">
    <property type="entry name" value="TRANSLATIONAL ACTIVATOR OF CYTOCHROME C OXIDASE 1"/>
    <property type="match status" value="1"/>
</dbReference>
<dbReference type="AlphaFoldDB" id="A0A2K8KI56"/>
<dbReference type="OrthoDB" id="9781053at2"/>
<accession>A0A2K8KI56</accession>
<protein>
    <recommendedName>
        <fullName evidence="5">Probable transcriptional regulatory protein SCLAR_v1c10750</fullName>
    </recommendedName>
</protein>
<dbReference type="InterPro" id="IPR029072">
    <property type="entry name" value="YebC-like"/>
</dbReference>
<dbReference type="NCBIfam" id="NF009044">
    <property type="entry name" value="PRK12378.1"/>
    <property type="match status" value="1"/>
</dbReference>
<dbReference type="GO" id="GO:0003677">
    <property type="term" value="F:DNA binding"/>
    <property type="evidence" value="ECO:0007669"/>
    <property type="project" value="UniProtKB-UniRule"/>
</dbReference>
<evidence type="ECO:0000256" key="2">
    <source>
        <dbReference type="ARBA" id="ARBA00023015"/>
    </source>
</evidence>
<feature type="domain" description="TACO1/YebC-like second and third" evidence="6">
    <location>
        <begin position="80"/>
        <end position="236"/>
    </location>
</feature>